<evidence type="ECO:0000313" key="1">
    <source>
        <dbReference type="EMBL" id="GAX17693.1"/>
    </source>
</evidence>
<name>A0A1Z5JUH9_FISSO</name>
<accession>A0A1Z5JUH9</accession>
<evidence type="ECO:0000313" key="2">
    <source>
        <dbReference type="Proteomes" id="UP000198406"/>
    </source>
</evidence>
<organism evidence="1 2">
    <name type="scientific">Fistulifera solaris</name>
    <name type="common">Oleaginous diatom</name>
    <dbReference type="NCBI Taxonomy" id="1519565"/>
    <lineage>
        <taxon>Eukaryota</taxon>
        <taxon>Sar</taxon>
        <taxon>Stramenopiles</taxon>
        <taxon>Ochrophyta</taxon>
        <taxon>Bacillariophyta</taxon>
        <taxon>Bacillariophyceae</taxon>
        <taxon>Bacillariophycidae</taxon>
        <taxon>Naviculales</taxon>
        <taxon>Naviculaceae</taxon>
        <taxon>Fistulifera</taxon>
    </lineage>
</organism>
<proteinExistence type="predicted"/>
<dbReference type="OrthoDB" id="120976at2759"/>
<sequence length="526" mass="60752">MVSKHKPYYFRPEYLKNVPIYRFRREPGQSEEIDLEQYPQFDIWRENGTVISVCHYDTTIFFQKEINFAMKTTAKKTKLFVRISGRKEAAIAETLTFFMALKHPEEYTCFEISIRHVDKFDLRAIQPEQLAQILDANPSRKVHFADGIFNAEQSVILATRPYPLDWELPMKHFRFEDDGTAFVDALEKRRSSFGSLCINCHKDDIHFTRSNLERLLNLDVLQKLKLNYLEEDLVLLPLSAKVNALDYCIDFEHIQPNAFDSLNIPAKDLTLEFYLDDFPAWSWDAPLISLLNRIADLGHFEKLTLSVDHWNHRPERMSIDKMARVADALIRAIQSNPNLQYLNLKDTEDRYDWDPHMQDVFKAMEEHKGLRTFVLRFYPFLEDRKYSWLQSLLSRNRQITVIDLCDRKCSNGPIIDKLYRLNAIYNGLASLRAESVSLRPLLVAEALVNQAKGNLPQAALLLSNHTDTLCEFIHSLNLNHIVASIESSMEETLSGAVAESGGSLKRKGTTQLSLVATKASRTSTKL</sequence>
<reference evidence="1 2" key="1">
    <citation type="journal article" date="2015" name="Plant Cell">
        <title>Oil accumulation by the oleaginous diatom Fistulifera solaris as revealed by the genome and transcriptome.</title>
        <authorList>
            <person name="Tanaka T."/>
            <person name="Maeda Y."/>
            <person name="Veluchamy A."/>
            <person name="Tanaka M."/>
            <person name="Abida H."/>
            <person name="Marechal E."/>
            <person name="Bowler C."/>
            <person name="Muto M."/>
            <person name="Sunaga Y."/>
            <person name="Tanaka M."/>
            <person name="Yoshino T."/>
            <person name="Taniguchi T."/>
            <person name="Fukuda Y."/>
            <person name="Nemoto M."/>
            <person name="Matsumoto M."/>
            <person name="Wong P.S."/>
            <person name="Aburatani S."/>
            <person name="Fujibuchi W."/>
        </authorList>
    </citation>
    <scope>NUCLEOTIDE SEQUENCE [LARGE SCALE GENOMIC DNA]</scope>
    <source>
        <strain evidence="1 2">JPCC DA0580</strain>
    </source>
</reference>
<dbReference type="Proteomes" id="UP000198406">
    <property type="component" value="Unassembled WGS sequence"/>
</dbReference>
<dbReference type="InParanoid" id="A0A1Z5JUH9"/>
<protein>
    <submittedName>
        <fullName evidence="1">Uncharacterized protein</fullName>
    </submittedName>
</protein>
<gene>
    <name evidence="1" type="ORF">FisN_10Lu413</name>
</gene>
<comment type="caution">
    <text evidence="1">The sequence shown here is derived from an EMBL/GenBank/DDBJ whole genome shotgun (WGS) entry which is preliminary data.</text>
</comment>
<keyword evidence="2" id="KW-1185">Reference proteome</keyword>
<dbReference type="EMBL" id="BDSP01000120">
    <property type="protein sequence ID" value="GAX17693.1"/>
    <property type="molecule type" value="Genomic_DNA"/>
</dbReference>
<dbReference type="AlphaFoldDB" id="A0A1Z5JUH9"/>
<dbReference type="SUPFAM" id="SSF52047">
    <property type="entry name" value="RNI-like"/>
    <property type="match status" value="1"/>
</dbReference>